<keyword evidence="4" id="KW-1185">Reference proteome</keyword>
<dbReference type="AlphaFoldDB" id="A0A5R9L0J7"/>
<protein>
    <submittedName>
        <fullName evidence="3">Uncharacterized protein</fullName>
    </submittedName>
</protein>
<accession>A0A5R9L0J7</accession>
<comment type="caution">
    <text evidence="3">The sequence shown here is derived from an EMBL/GenBank/DDBJ whole genome shotgun (WGS) entry which is preliminary data.</text>
</comment>
<dbReference type="EMBL" id="VCHQ01000053">
    <property type="protein sequence ID" value="TLV02062.1"/>
    <property type="molecule type" value="Genomic_DNA"/>
</dbReference>
<dbReference type="Proteomes" id="UP000307430">
    <property type="component" value="Unassembled WGS sequence"/>
</dbReference>
<dbReference type="EMBL" id="VCHQ01000054">
    <property type="protein sequence ID" value="TLV02061.1"/>
    <property type="molecule type" value="Genomic_DNA"/>
</dbReference>
<name>A0A5R9L0J7_9ENTR</name>
<evidence type="ECO:0000313" key="4">
    <source>
        <dbReference type="Proteomes" id="UP000307430"/>
    </source>
</evidence>
<organism evidence="3 4">
    <name type="scientific">Klebsiella indica</name>
    <dbReference type="NCBI Taxonomy" id="2582917"/>
    <lineage>
        <taxon>Bacteria</taxon>
        <taxon>Pseudomonadati</taxon>
        <taxon>Pseudomonadota</taxon>
        <taxon>Gammaproteobacteria</taxon>
        <taxon>Enterobacterales</taxon>
        <taxon>Enterobacteriaceae</taxon>
        <taxon>Klebsiella/Raoultella group</taxon>
        <taxon>Klebsiella</taxon>
    </lineage>
</organism>
<evidence type="ECO:0000313" key="1">
    <source>
        <dbReference type="EMBL" id="TLU99640.1"/>
    </source>
</evidence>
<dbReference type="EMBL" id="VCHQ01000084">
    <property type="protein sequence ID" value="TLU99640.1"/>
    <property type="molecule type" value="Genomic_DNA"/>
</dbReference>
<reference evidence="3 4" key="1">
    <citation type="submission" date="2019-05" db="EMBL/GenBank/DDBJ databases">
        <title>Genome sequence of Klebsiella sp strain TOUT106.</title>
        <authorList>
            <person name="Rahi P."/>
            <person name="Chaudhari D."/>
        </authorList>
    </citation>
    <scope>NUCLEOTIDE SEQUENCE [LARGE SCALE GENOMIC DNA]</scope>
    <source>
        <strain evidence="3 4">TOUT106</strain>
    </source>
</reference>
<evidence type="ECO:0000313" key="3">
    <source>
        <dbReference type="EMBL" id="TLV02062.1"/>
    </source>
</evidence>
<evidence type="ECO:0000313" key="2">
    <source>
        <dbReference type="EMBL" id="TLV02061.1"/>
    </source>
</evidence>
<sequence>MFYSVRLVARREYCVVPYSRCSWTFSPLRSLRAVRLVFTSLTSPFTVSSSDCDNLRDPNTLIQCVVSIFSLIQIFKEQISQTSPEDEF</sequence>
<proteinExistence type="predicted"/>
<gene>
    <name evidence="3" type="ORF">FE839_24315</name>
    <name evidence="2" type="ORF">FE839_24325</name>
    <name evidence="1" type="ORF">FE839_24580</name>
</gene>